<protein>
    <submittedName>
        <fullName evidence="1">Uncharacterized protein</fullName>
    </submittedName>
</protein>
<reference evidence="1" key="1">
    <citation type="submission" date="2014-11" db="EMBL/GenBank/DDBJ databases">
        <authorList>
            <person name="Amaro Gonzalez C."/>
        </authorList>
    </citation>
    <scope>NUCLEOTIDE SEQUENCE</scope>
</reference>
<dbReference type="EMBL" id="GBXM01060899">
    <property type="protein sequence ID" value="JAH47678.1"/>
    <property type="molecule type" value="Transcribed_RNA"/>
</dbReference>
<reference evidence="1" key="2">
    <citation type="journal article" date="2015" name="Fish Shellfish Immunol.">
        <title>Early steps in the European eel (Anguilla anguilla)-Vibrio vulnificus interaction in the gills: Role of the RtxA13 toxin.</title>
        <authorList>
            <person name="Callol A."/>
            <person name="Pajuelo D."/>
            <person name="Ebbesson L."/>
            <person name="Teles M."/>
            <person name="MacKenzie S."/>
            <person name="Amaro C."/>
        </authorList>
    </citation>
    <scope>NUCLEOTIDE SEQUENCE</scope>
</reference>
<name>A0A0E9T4V6_ANGAN</name>
<accession>A0A0E9T4V6</accession>
<proteinExistence type="predicted"/>
<sequence>MPLKALEILSLTHCSAKFSTHFNGCVLT</sequence>
<dbReference type="AlphaFoldDB" id="A0A0E9T4V6"/>
<organism evidence="1">
    <name type="scientific">Anguilla anguilla</name>
    <name type="common">European freshwater eel</name>
    <name type="synonym">Muraena anguilla</name>
    <dbReference type="NCBI Taxonomy" id="7936"/>
    <lineage>
        <taxon>Eukaryota</taxon>
        <taxon>Metazoa</taxon>
        <taxon>Chordata</taxon>
        <taxon>Craniata</taxon>
        <taxon>Vertebrata</taxon>
        <taxon>Euteleostomi</taxon>
        <taxon>Actinopterygii</taxon>
        <taxon>Neopterygii</taxon>
        <taxon>Teleostei</taxon>
        <taxon>Anguilliformes</taxon>
        <taxon>Anguillidae</taxon>
        <taxon>Anguilla</taxon>
    </lineage>
</organism>
<evidence type="ECO:0000313" key="1">
    <source>
        <dbReference type="EMBL" id="JAH47678.1"/>
    </source>
</evidence>